<protein>
    <recommendedName>
        <fullName evidence="2">DUF6299 domain-containing protein</fullName>
    </recommendedName>
</protein>
<reference evidence="3 4" key="1">
    <citation type="submission" date="2019-09" db="EMBL/GenBank/DDBJ databases">
        <authorList>
            <person name="Wang X."/>
        </authorList>
    </citation>
    <scope>NUCLEOTIDE SEQUENCE [LARGE SCALE GENOMIC DNA]</scope>
    <source>
        <strain evidence="3 4">CICC 11023</strain>
    </source>
</reference>
<dbReference type="RefSeq" id="WP_150406827.1">
    <property type="nucleotide sequence ID" value="NZ_VXLC01000025.1"/>
</dbReference>
<dbReference type="EMBL" id="VXLC01000025">
    <property type="protein sequence ID" value="KAA8883899.1"/>
    <property type="molecule type" value="Genomic_DNA"/>
</dbReference>
<name>A0A5N0E660_9NOCA</name>
<feature type="chain" id="PRO_5039586565" description="DUF6299 domain-containing protein" evidence="1">
    <location>
        <begin position="33"/>
        <end position="149"/>
    </location>
</feature>
<accession>A0A5N0E660</accession>
<evidence type="ECO:0000313" key="3">
    <source>
        <dbReference type="EMBL" id="KAA8883899.1"/>
    </source>
</evidence>
<sequence>MIESRRFAMPRIRSIRLAVATAAALAGSTVLAGPALATPQVLTVEDNQHLNADGTVDVIGTYRCSGGPSNILLGDSVLDQQSDNVGSPSTTIPGTCDGAAHPYTIHFPAGSYFSFQPGPATFTSIWSFYDAAGNPTAAELVNAPITLRR</sequence>
<organism evidence="3 4">
    <name type="scientific">Nocardia colli</name>
    <dbReference type="NCBI Taxonomy" id="2545717"/>
    <lineage>
        <taxon>Bacteria</taxon>
        <taxon>Bacillati</taxon>
        <taxon>Actinomycetota</taxon>
        <taxon>Actinomycetes</taxon>
        <taxon>Mycobacteriales</taxon>
        <taxon>Nocardiaceae</taxon>
        <taxon>Nocardia</taxon>
    </lineage>
</organism>
<dbReference type="InterPro" id="IPR046266">
    <property type="entry name" value="DUF6299"/>
</dbReference>
<keyword evidence="1" id="KW-0732">Signal</keyword>
<feature type="domain" description="DUF6299" evidence="2">
    <location>
        <begin position="41"/>
        <end position="104"/>
    </location>
</feature>
<dbReference type="Pfam" id="PF19816">
    <property type="entry name" value="DUF6299"/>
    <property type="match status" value="1"/>
</dbReference>
<dbReference type="AlphaFoldDB" id="A0A5N0E660"/>
<gene>
    <name evidence="3" type="ORF">F3087_37250</name>
</gene>
<proteinExistence type="predicted"/>
<evidence type="ECO:0000259" key="2">
    <source>
        <dbReference type="Pfam" id="PF19816"/>
    </source>
</evidence>
<comment type="caution">
    <text evidence="3">The sequence shown here is derived from an EMBL/GenBank/DDBJ whole genome shotgun (WGS) entry which is preliminary data.</text>
</comment>
<feature type="signal peptide" evidence="1">
    <location>
        <begin position="1"/>
        <end position="32"/>
    </location>
</feature>
<dbReference type="OrthoDB" id="4569977at2"/>
<dbReference type="Proteomes" id="UP000323876">
    <property type="component" value="Unassembled WGS sequence"/>
</dbReference>
<keyword evidence="4" id="KW-1185">Reference proteome</keyword>
<evidence type="ECO:0000256" key="1">
    <source>
        <dbReference type="SAM" id="SignalP"/>
    </source>
</evidence>
<evidence type="ECO:0000313" key="4">
    <source>
        <dbReference type="Proteomes" id="UP000323876"/>
    </source>
</evidence>